<dbReference type="SUPFAM" id="SSF53649">
    <property type="entry name" value="Alkaline phosphatase-like"/>
    <property type="match status" value="1"/>
</dbReference>
<dbReference type="InterPro" id="IPR032506">
    <property type="entry name" value="SGSH_C"/>
</dbReference>
<accession>A0A382K037</accession>
<dbReference type="GO" id="GO:0008484">
    <property type="term" value="F:sulfuric ester hydrolase activity"/>
    <property type="evidence" value="ECO:0007669"/>
    <property type="project" value="TreeGrafter"/>
</dbReference>
<dbReference type="Gene3D" id="6.10.250.3360">
    <property type="match status" value="1"/>
</dbReference>
<dbReference type="AlphaFoldDB" id="A0A382K037"/>
<reference evidence="4" key="1">
    <citation type="submission" date="2018-05" db="EMBL/GenBank/DDBJ databases">
        <authorList>
            <person name="Lanie J.A."/>
            <person name="Ng W.-L."/>
            <person name="Kazmierczak K.M."/>
            <person name="Andrzejewski T.M."/>
            <person name="Davidsen T.M."/>
            <person name="Wayne K.J."/>
            <person name="Tettelin H."/>
            <person name="Glass J.I."/>
            <person name="Rusch D."/>
            <person name="Podicherti R."/>
            <person name="Tsui H.-C.T."/>
            <person name="Winkler M.E."/>
        </authorList>
    </citation>
    <scope>NUCLEOTIDE SEQUENCE</scope>
</reference>
<dbReference type="Gene3D" id="3.40.720.10">
    <property type="entry name" value="Alkaline Phosphatase, subunit A"/>
    <property type="match status" value="1"/>
</dbReference>
<sequence>GKLGYFDQSYAIPLIIYNPSSVADDHRGTRVDQFTENVDLMSTMLDWLDLEIPLQCDGRSVLPATEKGQLPSVWRSQAHWEFDFSGRQSESSLGLSPRECKLNVLRSETLKYVHFPTLPPLLFDLKNDPDETLNVANDPHYNAAMIQSATDMVSWRMLHDDQSLTHLVITDEGVVDRSVTQ</sequence>
<dbReference type="GO" id="GO:0005737">
    <property type="term" value="C:cytoplasm"/>
    <property type="evidence" value="ECO:0007669"/>
    <property type="project" value="TreeGrafter"/>
</dbReference>
<feature type="non-terminal residue" evidence="4">
    <location>
        <position position="1"/>
    </location>
</feature>
<evidence type="ECO:0000313" key="4">
    <source>
        <dbReference type="EMBL" id="SVC17356.1"/>
    </source>
</evidence>
<protein>
    <recommendedName>
        <fullName evidence="3">N-sulphoglucosamine sulphohydrolase C-terminal domain-containing protein</fullName>
    </recommendedName>
</protein>
<keyword evidence="2" id="KW-0378">Hydrolase</keyword>
<dbReference type="PANTHER" id="PTHR45953">
    <property type="entry name" value="IDURONATE 2-SULFATASE"/>
    <property type="match status" value="1"/>
</dbReference>
<proteinExistence type="predicted"/>
<gene>
    <name evidence="4" type="ORF">METZ01_LOCUS270210</name>
</gene>
<dbReference type="EMBL" id="UINC01077329">
    <property type="protein sequence ID" value="SVC17356.1"/>
    <property type="molecule type" value="Genomic_DNA"/>
</dbReference>
<dbReference type="InterPro" id="IPR017850">
    <property type="entry name" value="Alkaline_phosphatase_core_sf"/>
</dbReference>
<dbReference type="PANTHER" id="PTHR45953:SF1">
    <property type="entry name" value="IDURONATE 2-SULFATASE"/>
    <property type="match status" value="1"/>
</dbReference>
<dbReference type="Pfam" id="PF16347">
    <property type="entry name" value="SGSH_C"/>
    <property type="match status" value="1"/>
</dbReference>
<organism evidence="4">
    <name type="scientific">marine metagenome</name>
    <dbReference type="NCBI Taxonomy" id="408172"/>
    <lineage>
        <taxon>unclassified sequences</taxon>
        <taxon>metagenomes</taxon>
        <taxon>ecological metagenomes</taxon>
    </lineage>
</organism>
<evidence type="ECO:0000256" key="1">
    <source>
        <dbReference type="ARBA" id="ARBA00022723"/>
    </source>
</evidence>
<evidence type="ECO:0000256" key="2">
    <source>
        <dbReference type="ARBA" id="ARBA00022801"/>
    </source>
</evidence>
<keyword evidence="1" id="KW-0479">Metal-binding</keyword>
<dbReference type="GO" id="GO:0046872">
    <property type="term" value="F:metal ion binding"/>
    <property type="evidence" value="ECO:0007669"/>
    <property type="project" value="UniProtKB-KW"/>
</dbReference>
<feature type="domain" description="N-sulphoglucosamine sulphohydrolase C-terminal" evidence="3">
    <location>
        <begin position="6"/>
        <end position="147"/>
    </location>
</feature>
<name>A0A382K037_9ZZZZ</name>
<evidence type="ECO:0000259" key="3">
    <source>
        <dbReference type="Pfam" id="PF16347"/>
    </source>
</evidence>